<accession>A0ABQ7ED20</accession>
<protein>
    <submittedName>
        <fullName evidence="1">Uncharacterized protein</fullName>
    </submittedName>
</protein>
<organism evidence="1 2">
    <name type="scientific">Brassica cretica</name>
    <name type="common">Mustard</name>
    <dbReference type="NCBI Taxonomy" id="69181"/>
    <lineage>
        <taxon>Eukaryota</taxon>
        <taxon>Viridiplantae</taxon>
        <taxon>Streptophyta</taxon>
        <taxon>Embryophyta</taxon>
        <taxon>Tracheophyta</taxon>
        <taxon>Spermatophyta</taxon>
        <taxon>Magnoliopsida</taxon>
        <taxon>eudicotyledons</taxon>
        <taxon>Gunneridae</taxon>
        <taxon>Pentapetalae</taxon>
        <taxon>rosids</taxon>
        <taxon>malvids</taxon>
        <taxon>Brassicales</taxon>
        <taxon>Brassicaceae</taxon>
        <taxon>Brassiceae</taxon>
        <taxon>Brassica</taxon>
    </lineage>
</organism>
<reference evidence="1 2" key="1">
    <citation type="journal article" date="2020" name="BMC Genomics">
        <title>Intraspecific diversification of the crop wild relative Brassica cretica Lam. using demographic model selection.</title>
        <authorList>
            <person name="Kioukis A."/>
            <person name="Michalopoulou V.A."/>
            <person name="Briers L."/>
            <person name="Pirintsos S."/>
            <person name="Studholme D.J."/>
            <person name="Pavlidis P."/>
            <person name="Sarris P.F."/>
        </authorList>
    </citation>
    <scope>NUCLEOTIDE SEQUENCE [LARGE SCALE GENOMIC DNA]</scope>
    <source>
        <strain evidence="2">cv. PFS-1207/04</strain>
    </source>
</reference>
<proteinExistence type="predicted"/>
<sequence>MIWSRRSLTREQLSNLFLELFEREGRFVLQQRGLLLRFTVLNPYQQAQWRSHDTVTKEVIQLVQSQVYDIILTLACMSELLLLPTA</sequence>
<keyword evidence="2" id="KW-1185">Reference proteome</keyword>
<dbReference type="EMBL" id="QGKV02000299">
    <property type="protein sequence ID" value="KAF3594641.1"/>
    <property type="molecule type" value="Genomic_DNA"/>
</dbReference>
<name>A0ABQ7ED20_BRACR</name>
<comment type="caution">
    <text evidence="1">The sequence shown here is derived from an EMBL/GenBank/DDBJ whole genome shotgun (WGS) entry which is preliminary data.</text>
</comment>
<evidence type="ECO:0000313" key="1">
    <source>
        <dbReference type="EMBL" id="KAF3594641.1"/>
    </source>
</evidence>
<gene>
    <name evidence="1" type="ORF">DY000_02020672</name>
</gene>
<evidence type="ECO:0000313" key="2">
    <source>
        <dbReference type="Proteomes" id="UP000266723"/>
    </source>
</evidence>
<dbReference type="Proteomes" id="UP000266723">
    <property type="component" value="Unassembled WGS sequence"/>
</dbReference>